<comment type="function">
    <text evidence="5">Catalyzes the ATP-dependent conversion of 5-aminoimidazole ribonucleotide (AIR) and HCO(3)(-) to N5-carboxyaminoimidazole ribonucleotide (N5-CAIR).</text>
</comment>
<reference evidence="9" key="2">
    <citation type="journal article" date="2023" name="Nat. Commun.">
        <title>Cultivation of marine bacteria of the SAR202 clade.</title>
        <authorList>
            <person name="Lim Y."/>
            <person name="Seo J.H."/>
            <person name="Giovannoni S.J."/>
            <person name="Kang I."/>
            <person name="Cho J.C."/>
        </authorList>
    </citation>
    <scope>NUCLEOTIDE SEQUENCE</scope>
    <source>
        <strain evidence="9">JH1073</strain>
    </source>
</reference>
<dbReference type="AlphaFoldDB" id="A0AAJ6CTI4"/>
<dbReference type="SUPFAM" id="SSF51246">
    <property type="entry name" value="Rudiment single hybrid motif"/>
    <property type="match status" value="1"/>
</dbReference>
<dbReference type="GO" id="GO:0005829">
    <property type="term" value="C:cytosol"/>
    <property type="evidence" value="ECO:0007669"/>
    <property type="project" value="TreeGrafter"/>
</dbReference>
<dbReference type="GO" id="GO:0006189">
    <property type="term" value="P:'de novo' IMP biosynthetic process"/>
    <property type="evidence" value="ECO:0007669"/>
    <property type="project" value="UniProtKB-UniRule"/>
</dbReference>
<feature type="binding site" evidence="5">
    <location>
        <position position="149"/>
    </location>
    <ligand>
        <name>ATP</name>
        <dbReference type="ChEBI" id="CHEBI:30616"/>
    </ligand>
</feature>
<evidence type="ECO:0000313" key="8">
    <source>
        <dbReference type="EMBL" id="MDG0866785.1"/>
    </source>
</evidence>
<dbReference type="InterPro" id="IPR054350">
    <property type="entry name" value="PurT/PurK_preATP-grasp"/>
</dbReference>
<keyword evidence="1 5" id="KW-0436">Ligase</keyword>
<reference evidence="10 11" key="1">
    <citation type="submission" date="2019-11" db="EMBL/GenBank/DDBJ databases">
        <authorList>
            <person name="Cho J.-C."/>
        </authorList>
    </citation>
    <scope>NUCLEOTIDE SEQUENCE [LARGE SCALE GENOMIC DNA]</scope>
    <source>
        <strain evidence="9 10">JH1073</strain>
        <strain evidence="8 11">JH702</strain>
    </source>
</reference>
<gene>
    <name evidence="5 6" type="primary">purK</name>
    <name evidence="8" type="ORF">GKO46_06815</name>
    <name evidence="9" type="ORF">GKO48_00820</name>
</gene>
<organism evidence="9 10">
    <name type="scientific">Candidatus Lucifugimonas marina</name>
    <dbReference type="NCBI Taxonomy" id="3038979"/>
    <lineage>
        <taxon>Bacteria</taxon>
        <taxon>Bacillati</taxon>
        <taxon>Chloroflexota</taxon>
        <taxon>Dehalococcoidia</taxon>
        <taxon>SAR202 cluster</taxon>
        <taxon>Candidatus Lucifugimonadales</taxon>
        <taxon>Candidatus Lucifugimonadaceae</taxon>
        <taxon>Candidatus Lucifugimonas</taxon>
    </lineage>
</organism>
<reference evidence="10" key="3">
    <citation type="submission" date="2023-06" db="EMBL/GenBank/DDBJ databases">
        <title>Pangenomics reveal diversification of enzyme families and niche specialization in globally abundant SAR202 bacteria.</title>
        <authorList>
            <person name="Saw J.H.W."/>
        </authorList>
    </citation>
    <scope>NUCLEOTIDE SEQUENCE [LARGE SCALE GENOMIC DNA]</scope>
    <source>
        <strain evidence="10">JH1073</strain>
    </source>
</reference>
<dbReference type="GO" id="GO:0034028">
    <property type="term" value="F:5-(carboxyamino)imidazole ribonucleotide synthase activity"/>
    <property type="evidence" value="ECO:0007669"/>
    <property type="project" value="UniProtKB-UniRule"/>
</dbReference>
<accession>A0AAJ6CTI4</accession>
<comment type="similarity">
    <text evidence="5 6">Belongs to the PurK/PurT family.</text>
</comment>
<evidence type="ECO:0000256" key="4">
    <source>
        <dbReference type="ARBA" id="ARBA00022840"/>
    </source>
</evidence>
<keyword evidence="10" id="KW-1185">Reference proteome</keyword>
<dbReference type="NCBIfam" id="NF004675">
    <property type="entry name" value="PRK06019.1-1"/>
    <property type="match status" value="1"/>
</dbReference>
<dbReference type="FunFam" id="3.30.470.20:FF:000029">
    <property type="entry name" value="N5-carboxyaminoimidazole ribonucleotide synthase"/>
    <property type="match status" value="1"/>
</dbReference>
<dbReference type="Pfam" id="PF17769">
    <property type="entry name" value="PurK_C"/>
    <property type="match status" value="1"/>
</dbReference>
<dbReference type="GO" id="GO:0005524">
    <property type="term" value="F:ATP binding"/>
    <property type="evidence" value="ECO:0007669"/>
    <property type="project" value="UniProtKB-UniRule"/>
</dbReference>
<dbReference type="NCBIfam" id="TIGR01161">
    <property type="entry name" value="purK"/>
    <property type="match status" value="1"/>
</dbReference>
<sequence length="387" mass="42228">MDRDSLLNPGSTIGIIGGGQLGRMLAIAARQMDYRTVVLDPDSGCPAGQVSDGQLAEPYSSRDASRELARLTDVVTYEFENVDADSVSAAAELAPVHPSSSVLRTTQHRLHEKNALLKAGVSVAPFRQVQSLSDLQSAAVDLGCPMVLKTATEGYDGKGQMIITREEDIEHSYDLLAGRKTELIVEQFVPFKMEISTICARTAAGQTQTFPPAENIHRNHILDVSIVPPRIPDSVIENARLLAADIAVQLDVVGLISVEMFVTKENELLVNELAPRPHNSGHYTMDGCDTSQFEQLVRVLAGLPIAEPKLHSPTVMVNLLGEVWEDTDGDPDWARALELPGVSLHLYGKAEPRVGRKMGHINVVADTVEDALYIATEARDRAWRRSR</sequence>
<dbReference type="GO" id="GO:0004638">
    <property type="term" value="F:phosphoribosylaminoimidazole carboxylase activity"/>
    <property type="evidence" value="ECO:0007669"/>
    <property type="project" value="InterPro"/>
</dbReference>
<evidence type="ECO:0000256" key="1">
    <source>
        <dbReference type="ARBA" id="ARBA00022598"/>
    </source>
</evidence>
<dbReference type="EMBL" id="CP046147">
    <property type="protein sequence ID" value="WFG38209.1"/>
    <property type="molecule type" value="Genomic_DNA"/>
</dbReference>
<dbReference type="FunFam" id="3.30.1490.20:FF:000015">
    <property type="entry name" value="N5-carboxyaminoimidazole ribonucleotide synthase"/>
    <property type="match status" value="1"/>
</dbReference>
<dbReference type="HAMAP" id="MF_01928">
    <property type="entry name" value="PurK"/>
    <property type="match status" value="1"/>
</dbReference>
<feature type="domain" description="ATP-grasp" evidence="7">
    <location>
        <begin position="113"/>
        <end position="301"/>
    </location>
</feature>
<dbReference type="InterPro" id="IPR011054">
    <property type="entry name" value="Rudment_hybrid_motif"/>
</dbReference>
<evidence type="ECO:0000313" key="9">
    <source>
        <dbReference type="EMBL" id="WFG38209.1"/>
    </source>
</evidence>
<dbReference type="PANTHER" id="PTHR11609">
    <property type="entry name" value="PURINE BIOSYNTHESIS PROTEIN 6/7, PUR6/7"/>
    <property type="match status" value="1"/>
</dbReference>
<evidence type="ECO:0000313" key="11">
    <source>
        <dbReference type="Proteomes" id="UP001321249"/>
    </source>
</evidence>
<dbReference type="PANTHER" id="PTHR11609:SF5">
    <property type="entry name" value="PHOSPHORIBOSYLAMINOIMIDAZOLE CARBOXYLASE"/>
    <property type="match status" value="1"/>
</dbReference>
<keyword evidence="4 5" id="KW-0067">ATP-binding</keyword>
<dbReference type="Pfam" id="PF22660">
    <property type="entry name" value="RS_preATP-grasp-like"/>
    <property type="match status" value="1"/>
</dbReference>
<dbReference type="Gene3D" id="3.30.470.20">
    <property type="entry name" value="ATP-grasp fold, B domain"/>
    <property type="match status" value="1"/>
</dbReference>
<dbReference type="InterPro" id="IPR005875">
    <property type="entry name" value="PurK"/>
</dbReference>
<dbReference type="NCBIfam" id="NF004677">
    <property type="entry name" value="PRK06019.1-3"/>
    <property type="match status" value="1"/>
</dbReference>
<dbReference type="Proteomes" id="UP001321249">
    <property type="component" value="Unassembled WGS sequence"/>
</dbReference>
<dbReference type="Gene3D" id="3.30.1490.20">
    <property type="entry name" value="ATP-grasp fold, A domain"/>
    <property type="match status" value="1"/>
</dbReference>
<feature type="binding site" evidence="5">
    <location>
        <position position="109"/>
    </location>
    <ligand>
        <name>ATP</name>
        <dbReference type="ChEBI" id="CHEBI:30616"/>
    </ligand>
</feature>
<dbReference type="GO" id="GO:0046872">
    <property type="term" value="F:metal ion binding"/>
    <property type="evidence" value="ECO:0007669"/>
    <property type="project" value="InterPro"/>
</dbReference>
<dbReference type="InterPro" id="IPR003135">
    <property type="entry name" value="ATP-grasp_carboxylate-amine"/>
</dbReference>
<feature type="binding site" evidence="5">
    <location>
        <begin position="186"/>
        <end position="189"/>
    </location>
    <ligand>
        <name>ATP</name>
        <dbReference type="ChEBI" id="CHEBI:30616"/>
    </ligand>
</feature>
<dbReference type="EMBL" id="WMBE01000002">
    <property type="protein sequence ID" value="MDG0866785.1"/>
    <property type="molecule type" value="Genomic_DNA"/>
</dbReference>
<dbReference type="SUPFAM" id="SSF56059">
    <property type="entry name" value="Glutathione synthetase ATP-binding domain-like"/>
    <property type="match status" value="1"/>
</dbReference>
<dbReference type="Proteomes" id="UP001219901">
    <property type="component" value="Chromosome"/>
</dbReference>
<evidence type="ECO:0000256" key="3">
    <source>
        <dbReference type="ARBA" id="ARBA00022755"/>
    </source>
</evidence>
<keyword evidence="3 5" id="KW-0658">Purine biosynthesis</keyword>
<evidence type="ECO:0000256" key="5">
    <source>
        <dbReference type="HAMAP-Rule" id="MF_01928"/>
    </source>
</evidence>
<protein>
    <recommendedName>
        <fullName evidence="5 6">N5-carboxyaminoimidazole ribonucleotide synthase</fullName>
        <shortName evidence="5 6">N5-CAIR synthase</shortName>
        <ecNumber evidence="5 6">6.3.4.18</ecNumber>
    </recommendedName>
    <alternativeName>
        <fullName evidence="5 6">5-(carboxyamino)imidazole ribonucleotide synthetase</fullName>
    </alternativeName>
</protein>
<proteinExistence type="inferred from homology"/>
<dbReference type="Gene3D" id="3.40.50.20">
    <property type="match status" value="1"/>
</dbReference>
<dbReference type="NCBIfam" id="NF004679">
    <property type="entry name" value="PRK06019.1-5"/>
    <property type="match status" value="1"/>
</dbReference>
<feature type="binding site" evidence="5">
    <location>
        <position position="217"/>
    </location>
    <ligand>
        <name>ATP</name>
        <dbReference type="ChEBI" id="CHEBI:30616"/>
    </ligand>
</feature>
<feature type="binding site" evidence="5">
    <location>
        <begin position="154"/>
        <end position="160"/>
    </location>
    <ligand>
        <name>ATP</name>
        <dbReference type="ChEBI" id="CHEBI:30616"/>
    </ligand>
</feature>
<keyword evidence="2 5" id="KW-0547">Nucleotide-binding</keyword>
<feature type="binding site" evidence="5">
    <location>
        <begin position="271"/>
        <end position="272"/>
    </location>
    <ligand>
        <name>ATP</name>
        <dbReference type="ChEBI" id="CHEBI:30616"/>
    </ligand>
</feature>
<comment type="catalytic activity">
    <reaction evidence="5 6">
        <text>5-amino-1-(5-phospho-beta-D-ribosyl)imidazole + hydrogencarbonate + ATP = 5-carboxyamino-1-(5-phospho-D-ribosyl)imidazole + ADP + phosphate + 2 H(+)</text>
        <dbReference type="Rhea" id="RHEA:19317"/>
        <dbReference type="ChEBI" id="CHEBI:15378"/>
        <dbReference type="ChEBI" id="CHEBI:17544"/>
        <dbReference type="ChEBI" id="CHEBI:30616"/>
        <dbReference type="ChEBI" id="CHEBI:43474"/>
        <dbReference type="ChEBI" id="CHEBI:58730"/>
        <dbReference type="ChEBI" id="CHEBI:137981"/>
        <dbReference type="ChEBI" id="CHEBI:456216"/>
        <dbReference type="EC" id="6.3.4.18"/>
    </reaction>
</comment>
<evidence type="ECO:0000259" key="7">
    <source>
        <dbReference type="PROSITE" id="PS50975"/>
    </source>
</evidence>
<evidence type="ECO:0000256" key="6">
    <source>
        <dbReference type="RuleBase" id="RU361200"/>
    </source>
</evidence>
<dbReference type="Pfam" id="PF02222">
    <property type="entry name" value="ATP-grasp"/>
    <property type="match status" value="1"/>
</dbReference>
<name>A0AAJ6CTI4_9CHLR</name>
<comment type="subunit">
    <text evidence="5 6">Homodimer.</text>
</comment>
<dbReference type="SUPFAM" id="SSF52440">
    <property type="entry name" value="PreATP-grasp domain"/>
    <property type="match status" value="1"/>
</dbReference>
<dbReference type="NCBIfam" id="NF004676">
    <property type="entry name" value="PRK06019.1-2"/>
    <property type="match status" value="1"/>
</dbReference>
<dbReference type="PROSITE" id="PS50975">
    <property type="entry name" value="ATP_GRASP"/>
    <property type="match status" value="1"/>
</dbReference>
<dbReference type="InterPro" id="IPR013815">
    <property type="entry name" value="ATP_grasp_subdomain_1"/>
</dbReference>
<comment type="pathway">
    <text evidence="5 6">Purine metabolism; IMP biosynthesis via de novo pathway; 5-amino-1-(5-phospho-D-ribosyl)imidazole-4-carboxylate from 5-amino-1-(5-phospho-D-ribosyl)imidazole (N5-CAIR route): step 1/2.</text>
</comment>
<evidence type="ECO:0000313" key="10">
    <source>
        <dbReference type="Proteomes" id="UP001219901"/>
    </source>
</evidence>
<dbReference type="InterPro" id="IPR011761">
    <property type="entry name" value="ATP-grasp"/>
</dbReference>
<dbReference type="InterPro" id="IPR016185">
    <property type="entry name" value="PreATP-grasp_dom_sf"/>
</dbReference>
<dbReference type="InterPro" id="IPR040686">
    <property type="entry name" value="PurK_C"/>
</dbReference>
<dbReference type="EC" id="6.3.4.18" evidence="5 6"/>
<evidence type="ECO:0000256" key="2">
    <source>
        <dbReference type="ARBA" id="ARBA00022741"/>
    </source>
</evidence>
<dbReference type="RefSeq" id="WP_342825372.1">
    <property type="nucleotide sequence ID" value="NZ_CP046146.1"/>
</dbReference>
<feature type="binding site" evidence="5">
    <location>
        <position position="194"/>
    </location>
    <ligand>
        <name>ATP</name>
        <dbReference type="ChEBI" id="CHEBI:30616"/>
    </ligand>
</feature>
<comment type="function">
    <text evidence="6">Catalyzes the ATP-dependent conversion of 5-aminoimidazole ribonucleotide (AIR) and HCO(3)- to N5-carboxyaminoimidazole ribonucleotide (N5-CAIR).</text>
</comment>